<evidence type="ECO:0000256" key="1">
    <source>
        <dbReference type="SAM" id="Phobius"/>
    </source>
</evidence>
<keyword evidence="1" id="KW-0472">Membrane</keyword>
<feature type="transmembrane region" description="Helical" evidence="1">
    <location>
        <begin position="36"/>
        <end position="55"/>
    </location>
</feature>
<comment type="caution">
    <text evidence="2">The sequence shown here is derived from an EMBL/GenBank/DDBJ whole genome shotgun (WGS) entry which is preliminary data.</text>
</comment>
<feature type="transmembrane region" description="Helical" evidence="1">
    <location>
        <begin position="351"/>
        <end position="373"/>
    </location>
</feature>
<sequence>MQRIFKILSILYFLLFIASSLVFWARGDPYVRPELYFVLLALISTIVFAQIMIVNKNYAQKILIFFQIFIIALSFTFTQQALYETVLGRDPWAHWTLVEIIARTGQIPNFQDILNPYVTMPNFHILTATSMIVCEFSYKWAQYFTIAIPTLIILMLTALLLANKVFENQKIGYLACLFVAISCNVLDMVGKSIIPNSLGVAIAFLMLYLFMKDQFTRDSRWQILVIVMALGLVFLHTIAYTFLLLQSVILLFAFILHDRKHFGKVGMWVITLLALAILQWAYISIFYFEQLVRIIEVMFLHGFYIEGYKAALAVPFEYVLLARLGMVIFFGLGGVGILLTFFEHHRDKYKLALVLIAGAMIGGSISFLMPALAAISHRFWFYGQVLGSFFVSFLMVKLWVSTKSPMLKNVFTLALVFFLSWLMFVASVANNDNPLVSEYTIRTGWFDSEIASAKFILLNSNNIPIASDFDFAFYLRYFKTNMIESNRLLHIPLSTPRTFKEVFQESEGLFILRSKLIEDRQFILGGPWDQNPHVPLGRKINNLIKDFSTFRNLVYNNQNIHIFMAR</sequence>
<feature type="transmembrane region" description="Helical" evidence="1">
    <location>
        <begin position="7"/>
        <end position="24"/>
    </location>
</feature>
<organism evidence="2 3">
    <name type="scientific">Psychracetigena formicireducens</name>
    <dbReference type="NCBI Taxonomy" id="2986056"/>
    <lineage>
        <taxon>Bacteria</taxon>
        <taxon>Bacillati</taxon>
        <taxon>Candidatus Lithacetigenota</taxon>
        <taxon>Candidatus Psychracetigena</taxon>
    </lineage>
</organism>
<feature type="transmembrane region" description="Helical" evidence="1">
    <location>
        <begin position="62"/>
        <end position="82"/>
    </location>
</feature>
<accession>A0A9E2F523</accession>
<name>A0A9E2F523_PSYF1</name>
<evidence type="ECO:0000313" key="3">
    <source>
        <dbReference type="Proteomes" id="UP000811545"/>
    </source>
</evidence>
<feature type="transmembrane region" description="Helical" evidence="1">
    <location>
        <begin position="171"/>
        <end position="187"/>
    </location>
</feature>
<dbReference type="EMBL" id="QLTW01000157">
    <property type="protein sequence ID" value="MBT9145736.1"/>
    <property type="molecule type" value="Genomic_DNA"/>
</dbReference>
<dbReference type="Proteomes" id="UP000811545">
    <property type="component" value="Unassembled WGS sequence"/>
</dbReference>
<feature type="transmembrane region" description="Helical" evidence="1">
    <location>
        <begin position="268"/>
        <end position="288"/>
    </location>
</feature>
<evidence type="ECO:0000313" key="2">
    <source>
        <dbReference type="EMBL" id="MBT9145736.1"/>
    </source>
</evidence>
<gene>
    <name evidence="2" type="ORF">DDT42_01612</name>
</gene>
<proteinExistence type="predicted"/>
<feature type="transmembrane region" description="Helical" evidence="1">
    <location>
        <begin position="295"/>
        <end position="314"/>
    </location>
</feature>
<feature type="transmembrane region" description="Helical" evidence="1">
    <location>
        <begin position="223"/>
        <end position="256"/>
    </location>
</feature>
<keyword evidence="1" id="KW-0812">Transmembrane</keyword>
<feature type="transmembrane region" description="Helical" evidence="1">
    <location>
        <begin position="320"/>
        <end position="339"/>
    </location>
</feature>
<keyword evidence="1" id="KW-1133">Transmembrane helix</keyword>
<feature type="transmembrane region" description="Helical" evidence="1">
    <location>
        <begin position="193"/>
        <end position="211"/>
    </location>
</feature>
<reference evidence="2 3" key="1">
    <citation type="journal article" date="2021" name="bioRxiv">
        <title>Unique metabolic strategies in Hadean analogues reveal hints for primordial physiology.</title>
        <authorList>
            <person name="Nobu M.K."/>
            <person name="Nakai R."/>
            <person name="Tamazawa S."/>
            <person name="Mori H."/>
            <person name="Toyoda A."/>
            <person name="Ijiri A."/>
            <person name="Suzuki S."/>
            <person name="Kurokawa K."/>
            <person name="Kamagata Y."/>
            <person name="Tamaki H."/>
        </authorList>
    </citation>
    <scope>NUCLEOTIDE SEQUENCE [LARGE SCALE GENOMIC DNA]</scope>
    <source>
        <strain evidence="2">BS525</strain>
    </source>
</reference>
<feature type="transmembrane region" description="Helical" evidence="1">
    <location>
        <begin position="140"/>
        <end position="162"/>
    </location>
</feature>
<feature type="transmembrane region" description="Helical" evidence="1">
    <location>
        <begin position="410"/>
        <end position="429"/>
    </location>
</feature>
<protein>
    <submittedName>
        <fullName evidence="2">Uncharacterized protein</fullName>
    </submittedName>
</protein>
<feature type="transmembrane region" description="Helical" evidence="1">
    <location>
        <begin position="379"/>
        <end position="398"/>
    </location>
</feature>
<dbReference type="AlphaFoldDB" id="A0A9E2F523"/>